<name>E3I6D5_RHOVT</name>
<dbReference type="STRING" id="648757.Rvan_0206"/>
<dbReference type="RefSeq" id="WP_013417903.1">
    <property type="nucleotide sequence ID" value="NC_014664.1"/>
</dbReference>
<dbReference type="SUPFAM" id="SSF159245">
    <property type="entry name" value="AttH-like"/>
    <property type="match status" value="1"/>
</dbReference>
<dbReference type="Proteomes" id="UP000001399">
    <property type="component" value="Chromosome"/>
</dbReference>
<dbReference type="CDD" id="cd21471">
    <property type="entry name" value="CrtC-like"/>
    <property type="match status" value="1"/>
</dbReference>
<organism evidence="1 2">
    <name type="scientific">Rhodomicrobium vannielii (strain ATCC 17100 / DSM 162 / LMG 4299 / NCIMB 10020 / ATH 3.1.1)</name>
    <dbReference type="NCBI Taxonomy" id="648757"/>
    <lineage>
        <taxon>Bacteria</taxon>
        <taxon>Pseudomonadati</taxon>
        <taxon>Pseudomonadota</taxon>
        <taxon>Alphaproteobacteria</taxon>
        <taxon>Hyphomicrobiales</taxon>
        <taxon>Hyphomicrobiaceae</taxon>
        <taxon>Rhodomicrobium</taxon>
    </lineage>
</organism>
<evidence type="ECO:0000313" key="2">
    <source>
        <dbReference type="Proteomes" id="UP000001399"/>
    </source>
</evidence>
<dbReference type="EMBL" id="CP002292">
    <property type="protein sequence ID" value="ADP69496.1"/>
    <property type="molecule type" value="Genomic_DNA"/>
</dbReference>
<proteinExistence type="predicted"/>
<dbReference type="HOGENOM" id="CLU_056173_0_0_5"/>
<sequence length="298" mass="33451">MTIIAFIGSVFSPYYAKERRRAIVDPAQHCSINVAVYGRGAARWAMTERCRHALGATPEQLAIGPSSLSWDGTRLIVRIDEKAPVTGLPVRGVVTLEPEIRSDFATDFGTDGRHLWAPIAPRARVEARFDAPAISWTGTGYFDTNRGDEPLEDGFSYWNWSRACLSDSAVMLYEGTRQNGSKFNMGIQIAADGSVSPVELRERCDLPLTRYWKMPRETRVDAGHTANVEQTLEDTPFYSRSMIATHLLGEPVHAMHESVSLDRFRKRWVQSLLGWRMPRVTLQGSSRGVFGMSRDQIE</sequence>
<reference evidence="2" key="1">
    <citation type="journal article" date="2011" name="J. Bacteriol.">
        <title>Genome sequences of eight morphologically diverse alphaproteobacteria.</title>
        <authorList>
            <consortium name="US DOE Joint Genome Institute"/>
            <person name="Brown P.J."/>
            <person name="Kysela D.T."/>
            <person name="Buechlein A."/>
            <person name="Hemmerich C."/>
            <person name="Brun Y.V."/>
        </authorList>
    </citation>
    <scope>NUCLEOTIDE SEQUENCE [LARGE SCALE GENOMIC DNA]</scope>
    <source>
        <strain evidence="2">ATCC 17100 / ATH 3.1.1 / DSM 162 / LMG 4299</strain>
    </source>
</reference>
<dbReference type="KEGG" id="rva:Rvan_0206"/>
<dbReference type="OrthoDB" id="5491608at2"/>
<protein>
    <submittedName>
        <fullName evidence="1">Hydroxyneurosporene synthase</fullName>
    </submittedName>
</protein>
<accession>E3I6D5</accession>
<keyword evidence="2" id="KW-1185">Reference proteome</keyword>
<evidence type="ECO:0000313" key="1">
    <source>
        <dbReference type="EMBL" id="ADP69496.1"/>
    </source>
</evidence>
<dbReference type="eggNOG" id="COG5621">
    <property type="taxonomic scope" value="Bacteria"/>
</dbReference>
<gene>
    <name evidence="1" type="ordered locus">Rvan_0206</name>
</gene>
<dbReference type="AlphaFoldDB" id="E3I6D5"/>